<comment type="catalytic activity">
    <reaction evidence="1">
        <text>S-ubiquitinyl-[E2 ubiquitin-conjugating enzyme]-L-cysteine + [acceptor protein]-L-lysine = [E2 ubiquitin-conjugating enzyme]-L-cysteine + N(6)-ubiquitinyl-[acceptor protein]-L-lysine.</text>
        <dbReference type="EC" id="2.3.2.27"/>
    </reaction>
</comment>
<protein>
    <recommendedName>
        <fullName evidence="4">RING-type E3 ubiquitin transferase</fullName>
        <ecNumber evidence="4">2.3.2.27</ecNumber>
    </recommendedName>
</protein>
<evidence type="ECO:0000256" key="8">
    <source>
        <dbReference type="ARBA" id="ARBA00022763"/>
    </source>
</evidence>
<accession>U5D3K4</accession>
<evidence type="ECO:0000256" key="1">
    <source>
        <dbReference type="ARBA" id="ARBA00000900"/>
    </source>
</evidence>
<name>U5D3K4_AMBTC</name>
<dbReference type="GO" id="GO:0005737">
    <property type="term" value="C:cytoplasm"/>
    <property type="evidence" value="ECO:0007669"/>
    <property type="project" value="UniProtKB-SubCell"/>
</dbReference>
<dbReference type="STRING" id="13333.U5D3K4"/>
<dbReference type="OMA" id="FCEVAAT"/>
<dbReference type="eggNOG" id="KOG1645">
    <property type="taxonomic scope" value="Eukaryota"/>
</dbReference>
<sequence>MRSSLQRSLLALSESERVHLPPNTGTVRDLQISPPSMVHPGRLALLASMGKKLSIVSLESNNVVIKYDLQVPAWSCTWNLDNPSQVYAGLQNGSLLMFDLRQTAQAVEVIYGLSSQPIHTVHSLTPALFHNSTYNARSLLSASAIGPCLWRVGVTERPCLVPGFEDQGVCISLAHCNSTKSTVATFRPKVSMSNDYALSQPMGSPSQISWREGSHFLLKMEEDGSYQRQGIMSCNVSSVRMPKSAIITLEDNRSLFAYGDEESRRVCVWDMQSLDVVSRLRPHQDPVLDLKYSNALGMGLLGCVSENMLQIYSCNI</sequence>
<keyword evidence="7" id="KW-0677">Repeat</keyword>
<organism evidence="14 15">
    <name type="scientific">Amborella trichopoda</name>
    <dbReference type="NCBI Taxonomy" id="13333"/>
    <lineage>
        <taxon>Eukaryota</taxon>
        <taxon>Viridiplantae</taxon>
        <taxon>Streptophyta</taxon>
        <taxon>Embryophyta</taxon>
        <taxon>Tracheophyta</taxon>
        <taxon>Spermatophyta</taxon>
        <taxon>Magnoliopsida</taxon>
        <taxon>Amborellales</taxon>
        <taxon>Amborellaceae</taxon>
        <taxon>Amborella</taxon>
    </lineage>
</organism>
<dbReference type="EMBL" id="KI392518">
    <property type="protein sequence ID" value="ERN14943.1"/>
    <property type="molecule type" value="Genomic_DNA"/>
</dbReference>
<dbReference type="PANTHER" id="PTHR16047">
    <property type="entry name" value="RFWD3 PROTEIN"/>
    <property type="match status" value="1"/>
</dbReference>
<gene>
    <name evidence="14" type="ORF">AMTR_s00032p00201500</name>
</gene>
<evidence type="ECO:0000256" key="9">
    <source>
        <dbReference type="ARBA" id="ARBA00022786"/>
    </source>
</evidence>
<keyword evidence="8" id="KW-0227">DNA damage</keyword>
<dbReference type="GO" id="GO:0016567">
    <property type="term" value="P:protein ubiquitination"/>
    <property type="evidence" value="ECO:0007669"/>
    <property type="project" value="InterPro"/>
</dbReference>
<dbReference type="GO" id="GO:0016604">
    <property type="term" value="C:nuclear body"/>
    <property type="evidence" value="ECO:0007669"/>
    <property type="project" value="UniProtKB-SubCell"/>
</dbReference>
<dbReference type="InterPro" id="IPR037381">
    <property type="entry name" value="RFWD3"/>
</dbReference>
<keyword evidence="6" id="KW-0808">Transferase</keyword>
<comment type="pathway">
    <text evidence="3">Protein modification; protein ubiquitination.</text>
</comment>
<evidence type="ECO:0000313" key="15">
    <source>
        <dbReference type="Proteomes" id="UP000017836"/>
    </source>
</evidence>
<evidence type="ECO:0000256" key="2">
    <source>
        <dbReference type="ARBA" id="ARBA00004496"/>
    </source>
</evidence>
<evidence type="ECO:0000256" key="10">
    <source>
        <dbReference type="ARBA" id="ARBA00023204"/>
    </source>
</evidence>
<keyword evidence="9" id="KW-0833">Ubl conjugation pathway</keyword>
<evidence type="ECO:0000259" key="13">
    <source>
        <dbReference type="Pfam" id="PF23419"/>
    </source>
</evidence>
<evidence type="ECO:0000256" key="3">
    <source>
        <dbReference type="ARBA" id="ARBA00004906"/>
    </source>
</evidence>
<dbReference type="EC" id="2.3.2.27" evidence="4"/>
<keyword evidence="15" id="KW-1185">Reference proteome</keyword>
<evidence type="ECO:0000256" key="11">
    <source>
        <dbReference type="ARBA" id="ARBA00023242"/>
    </source>
</evidence>
<dbReference type="HOGENOM" id="CLU_021009_0_0_1"/>
<keyword evidence="5" id="KW-0963">Cytoplasm</keyword>
<evidence type="ECO:0000256" key="6">
    <source>
        <dbReference type="ARBA" id="ARBA00022679"/>
    </source>
</evidence>
<evidence type="ECO:0000256" key="4">
    <source>
        <dbReference type="ARBA" id="ARBA00012483"/>
    </source>
</evidence>
<reference evidence="15" key="1">
    <citation type="journal article" date="2013" name="Science">
        <title>The Amborella genome and the evolution of flowering plants.</title>
        <authorList>
            <consortium name="Amborella Genome Project"/>
        </authorList>
    </citation>
    <scope>NUCLEOTIDE SEQUENCE [LARGE SCALE GENOMIC DNA]</scope>
</reference>
<evidence type="ECO:0000256" key="12">
    <source>
        <dbReference type="ARBA" id="ARBA00034306"/>
    </source>
</evidence>
<dbReference type="Gramene" id="ERN14943">
    <property type="protein sequence ID" value="ERN14943"/>
    <property type="gene ID" value="AMTR_s00032p00201500"/>
</dbReference>
<dbReference type="Gene3D" id="2.130.10.10">
    <property type="entry name" value="YVTN repeat-like/Quinoprotein amine dehydrogenase"/>
    <property type="match status" value="1"/>
</dbReference>
<keyword evidence="11" id="KW-0539">Nucleus</keyword>
<dbReference type="InterPro" id="IPR056527">
    <property type="entry name" value="WD40_RFWD3"/>
</dbReference>
<keyword evidence="10" id="KW-0234">DNA repair</keyword>
<dbReference type="Proteomes" id="UP000017836">
    <property type="component" value="Unassembled WGS sequence"/>
</dbReference>
<dbReference type="GO" id="GO:0061630">
    <property type="term" value="F:ubiquitin protein ligase activity"/>
    <property type="evidence" value="ECO:0007669"/>
    <property type="project" value="UniProtKB-EC"/>
</dbReference>
<dbReference type="GO" id="GO:0036297">
    <property type="term" value="P:interstrand cross-link repair"/>
    <property type="evidence" value="ECO:0007669"/>
    <property type="project" value="InterPro"/>
</dbReference>
<evidence type="ECO:0000313" key="14">
    <source>
        <dbReference type="EMBL" id="ERN14943.1"/>
    </source>
</evidence>
<proteinExistence type="predicted"/>
<feature type="domain" description="E3 ubiquitin-protein ligase RFWD3-like WD40" evidence="13">
    <location>
        <begin position="27"/>
        <end position="312"/>
    </location>
</feature>
<dbReference type="InterPro" id="IPR015943">
    <property type="entry name" value="WD40/YVTN_repeat-like_dom_sf"/>
</dbReference>
<dbReference type="Pfam" id="PF23419">
    <property type="entry name" value="WD40_RFWD3"/>
    <property type="match status" value="1"/>
</dbReference>
<dbReference type="AlphaFoldDB" id="U5D3K4"/>
<dbReference type="PANTHER" id="PTHR16047:SF7">
    <property type="entry name" value="E3 UBIQUITIN-PROTEIN LIGASE RFWD3"/>
    <property type="match status" value="1"/>
</dbReference>
<dbReference type="InterPro" id="IPR036322">
    <property type="entry name" value="WD40_repeat_dom_sf"/>
</dbReference>
<dbReference type="SUPFAM" id="SSF50978">
    <property type="entry name" value="WD40 repeat-like"/>
    <property type="match status" value="1"/>
</dbReference>
<evidence type="ECO:0000256" key="5">
    <source>
        <dbReference type="ARBA" id="ARBA00022490"/>
    </source>
</evidence>
<evidence type="ECO:0000256" key="7">
    <source>
        <dbReference type="ARBA" id="ARBA00022737"/>
    </source>
</evidence>
<comment type="subcellular location">
    <subcellularLocation>
        <location evidence="2">Cytoplasm</location>
    </subcellularLocation>
    <subcellularLocation>
        <location evidence="12">Nucleus</location>
        <location evidence="12">Nuclear body</location>
    </subcellularLocation>
</comment>